<protein>
    <recommendedName>
        <fullName evidence="4">non-specific protein-tyrosine kinase</fullName>
        <ecNumber evidence="4">2.7.10.2</ecNumber>
    </recommendedName>
</protein>
<accession>A0A2A9EEP9</accession>
<dbReference type="Pfam" id="PF13196">
    <property type="entry name" value="DUF4012"/>
    <property type="match status" value="1"/>
</dbReference>
<dbReference type="InterPro" id="IPR005702">
    <property type="entry name" value="Wzc-like_C"/>
</dbReference>
<dbReference type="InterPro" id="IPR025101">
    <property type="entry name" value="DUF4012"/>
</dbReference>
<keyword evidence="5" id="KW-1003">Cell membrane</keyword>
<comment type="catalytic activity">
    <reaction evidence="14">
        <text>L-tyrosyl-[protein] + ATP = O-phospho-L-tyrosyl-[protein] + ADP + H(+)</text>
        <dbReference type="Rhea" id="RHEA:10596"/>
        <dbReference type="Rhea" id="RHEA-COMP:10136"/>
        <dbReference type="Rhea" id="RHEA-COMP:20101"/>
        <dbReference type="ChEBI" id="CHEBI:15378"/>
        <dbReference type="ChEBI" id="CHEBI:30616"/>
        <dbReference type="ChEBI" id="CHEBI:46858"/>
        <dbReference type="ChEBI" id="CHEBI:61978"/>
        <dbReference type="ChEBI" id="CHEBI:456216"/>
        <dbReference type="EC" id="2.7.10.2"/>
    </reaction>
</comment>
<keyword evidence="12 16" id="KW-0472">Membrane</keyword>
<evidence type="ECO:0000256" key="15">
    <source>
        <dbReference type="SAM" id="MobiDB-lite"/>
    </source>
</evidence>
<evidence type="ECO:0000256" key="2">
    <source>
        <dbReference type="ARBA" id="ARBA00006683"/>
    </source>
</evidence>
<comment type="caution">
    <text evidence="18">The sequence shown here is derived from an EMBL/GenBank/DDBJ whole genome shotgun (WGS) entry which is preliminary data.</text>
</comment>
<dbReference type="NCBIfam" id="TIGR01007">
    <property type="entry name" value="eps_fam"/>
    <property type="match status" value="1"/>
</dbReference>
<dbReference type="OrthoDB" id="9812433at2"/>
<dbReference type="InterPro" id="IPR033756">
    <property type="entry name" value="YlxH/NBP35"/>
</dbReference>
<dbReference type="PANTHER" id="PTHR32309">
    <property type="entry name" value="TYROSINE-PROTEIN KINASE"/>
    <property type="match status" value="1"/>
</dbReference>
<evidence type="ECO:0000256" key="14">
    <source>
        <dbReference type="ARBA" id="ARBA00051245"/>
    </source>
</evidence>
<gene>
    <name evidence="18" type="ORF">ATL41_2150</name>
</gene>
<dbReference type="SUPFAM" id="SSF52540">
    <property type="entry name" value="P-loop containing nucleoside triphosphate hydrolases"/>
    <property type="match status" value="1"/>
</dbReference>
<keyword evidence="19" id="KW-1185">Reference proteome</keyword>
<dbReference type="GO" id="GO:0005524">
    <property type="term" value="F:ATP binding"/>
    <property type="evidence" value="ECO:0007669"/>
    <property type="project" value="UniProtKB-KW"/>
</dbReference>
<evidence type="ECO:0000256" key="4">
    <source>
        <dbReference type="ARBA" id="ARBA00011903"/>
    </source>
</evidence>
<dbReference type="PANTHER" id="PTHR32309:SF13">
    <property type="entry name" value="FERRIC ENTEROBACTIN TRANSPORT PROTEIN FEPE"/>
    <property type="match status" value="1"/>
</dbReference>
<keyword evidence="10" id="KW-0067">ATP-binding</keyword>
<name>A0A2A9EEP9_9MICO</name>
<dbReference type="EMBL" id="PDJH01000001">
    <property type="protein sequence ID" value="PFG37388.1"/>
    <property type="molecule type" value="Genomic_DNA"/>
</dbReference>
<evidence type="ECO:0000256" key="3">
    <source>
        <dbReference type="ARBA" id="ARBA00007316"/>
    </source>
</evidence>
<dbReference type="InterPro" id="IPR050445">
    <property type="entry name" value="Bact_polysacc_biosynth/exp"/>
</dbReference>
<feature type="domain" description="Polysaccharide chain length determinant N-terminal" evidence="17">
    <location>
        <begin position="3"/>
        <end position="89"/>
    </location>
</feature>
<feature type="transmembrane region" description="Helical" evidence="16">
    <location>
        <begin position="501"/>
        <end position="521"/>
    </location>
</feature>
<evidence type="ECO:0000256" key="12">
    <source>
        <dbReference type="ARBA" id="ARBA00023136"/>
    </source>
</evidence>
<evidence type="ECO:0000256" key="8">
    <source>
        <dbReference type="ARBA" id="ARBA00022741"/>
    </source>
</evidence>
<reference evidence="18 19" key="1">
    <citation type="submission" date="2017-10" db="EMBL/GenBank/DDBJ databases">
        <title>Sequencing the genomes of 1000 actinobacteria strains.</title>
        <authorList>
            <person name="Klenk H.-P."/>
        </authorList>
    </citation>
    <scope>NUCLEOTIDE SEQUENCE [LARGE SCALE GENOMIC DNA]</scope>
    <source>
        <strain evidence="18 19">DSM 21574</strain>
    </source>
</reference>
<dbReference type="GO" id="GO:0005886">
    <property type="term" value="C:plasma membrane"/>
    <property type="evidence" value="ECO:0007669"/>
    <property type="project" value="UniProtKB-SubCell"/>
</dbReference>
<organism evidence="18 19">
    <name type="scientific">Flavimobilis soli</name>
    <dbReference type="NCBI Taxonomy" id="442709"/>
    <lineage>
        <taxon>Bacteria</taxon>
        <taxon>Bacillati</taxon>
        <taxon>Actinomycetota</taxon>
        <taxon>Actinomycetes</taxon>
        <taxon>Micrococcales</taxon>
        <taxon>Jonesiaceae</taxon>
        <taxon>Flavimobilis</taxon>
    </lineage>
</organism>
<proteinExistence type="inferred from homology"/>
<dbReference type="Proteomes" id="UP000221394">
    <property type="component" value="Unassembled WGS sequence"/>
</dbReference>
<evidence type="ECO:0000256" key="1">
    <source>
        <dbReference type="ARBA" id="ARBA00004651"/>
    </source>
</evidence>
<dbReference type="RefSeq" id="WP_098458443.1">
    <property type="nucleotide sequence ID" value="NZ_PDJH01000001.1"/>
</dbReference>
<feature type="transmembrane region" description="Helical" evidence="16">
    <location>
        <begin position="175"/>
        <end position="194"/>
    </location>
</feature>
<feature type="region of interest" description="Disordered" evidence="15">
    <location>
        <begin position="444"/>
        <end position="498"/>
    </location>
</feature>
<evidence type="ECO:0000313" key="18">
    <source>
        <dbReference type="EMBL" id="PFG37388.1"/>
    </source>
</evidence>
<sequence length="1075" mass="111376">MEIRTYLRIVRKSWIAISAITAFVLAAAVAVTLLMAPTYKATTQVFVSVQGSTSTSELLQGSNFAQNRVTSYTAMVDVPQVLDHVIEDLGLDTTVADLAENVSASSPLNTSLINIDAVDGNPQVAAQIADSVARRFSDVITEFERPAEGGASPVKLSVVRAAVVPLGPDSPNLKLNLALGLLAGLALGLGFAVLREVLDTGVRSDDDVAEVGTASVVAHIPISLDADAPRLVVQDAPLSGRAEAYRRLRTNLQFLELTANKRSIVVTSSLPGEGKSTTSANLALALADAGKSVVLVDADLRRPAIARYFGIEGAVGLTTVLIGEAEIDDVLQPWGDGRMQILTAGEVPPNPSEMLGSESMSRLLEELAERFDVVLLDSPPLLPVTDAAVLGRSTGGVLLVASAGLVHKAQLKTALGSLEAVGARILGVALNRVQGTKDGGYYYGEYRQQHGDEPQTSGAARTTRPRSARRAPRTRSAGTSASRSTDDGKSDPARRKRRRRVLAGVGAAVVLVVGGAAAWGLSAALTVRDELSAAAEAVTRAKDAATAGNTDSAQALVTAGREHAAAASAAMENPVLGIATHLPFVGDDVAVVGLVTDAVDEMTGTVVPGLLDALGVLEGDGLLKDGAVDLDALLAVRAPVLDADARISALSAELAGVPRAGLLDQVAAPVDQLAEVLDGVRPDLRTAVKAVSVLPTMLGGEGERNYLLVVQNSAEARSLGGIGGSFAVLNVKDGRLSVTAQGSSADVPSFDDPVIPLTEDEEATLGPLFAMFPQNPTMNPDFPRAAQAFQAMWEERQGLRVDGVLATDPVALAALLEVTGPVVVPASGTELSAENAVQVLLSDTYADVEGNESQDLFFQQAAVAVFDAVTSVSDARALMEPLAGSAREGRLLMWSADEAEQGHLDGTVLGGNLTGARGTSPVVGVYLNDSLSSKMTYYLETETHLRTDACGADAPSLGLDLTLRSTAPAGAAGLSDWVSGWSDGTQLYNVLVYAPTGGSIGKVTIDGEEIAEENRSRGVHDGLAVEVLAIELAPGETLDLSVEMTAGTELTGAPILRQTPGPRALVADTTKRACV</sequence>
<evidence type="ECO:0000256" key="5">
    <source>
        <dbReference type="ARBA" id="ARBA00022475"/>
    </source>
</evidence>
<evidence type="ECO:0000259" key="17">
    <source>
        <dbReference type="Pfam" id="PF02706"/>
    </source>
</evidence>
<evidence type="ECO:0000256" key="11">
    <source>
        <dbReference type="ARBA" id="ARBA00022989"/>
    </source>
</evidence>
<keyword evidence="8" id="KW-0547">Nucleotide-binding</keyword>
<keyword evidence="6" id="KW-0808">Transferase</keyword>
<feature type="transmembrane region" description="Helical" evidence="16">
    <location>
        <begin position="14"/>
        <end position="36"/>
    </location>
</feature>
<keyword evidence="9" id="KW-0418">Kinase</keyword>
<dbReference type="InterPro" id="IPR027417">
    <property type="entry name" value="P-loop_NTPase"/>
</dbReference>
<evidence type="ECO:0000256" key="7">
    <source>
        <dbReference type="ARBA" id="ARBA00022692"/>
    </source>
</evidence>
<evidence type="ECO:0000256" key="9">
    <source>
        <dbReference type="ARBA" id="ARBA00022777"/>
    </source>
</evidence>
<dbReference type="Gene3D" id="3.40.50.300">
    <property type="entry name" value="P-loop containing nucleotide triphosphate hydrolases"/>
    <property type="match status" value="1"/>
</dbReference>
<feature type="compositionally biased region" description="Basic and acidic residues" evidence="15">
    <location>
        <begin position="484"/>
        <end position="493"/>
    </location>
</feature>
<dbReference type="FunFam" id="3.40.50.300:FF:000527">
    <property type="entry name" value="Tyrosine-protein kinase etk"/>
    <property type="match status" value="1"/>
</dbReference>
<feature type="compositionally biased region" description="Basic residues" evidence="15">
    <location>
        <begin position="463"/>
        <end position="473"/>
    </location>
</feature>
<evidence type="ECO:0000256" key="16">
    <source>
        <dbReference type="SAM" id="Phobius"/>
    </source>
</evidence>
<evidence type="ECO:0000256" key="6">
    <source>
        <dbReference type="ARBA" id="ARBA00022679"/>
    </source>
</evidence>
<dbReference type="AlphaFoldDB" id="A0A2A9EEP9"/>
<comment type="similarity">
    <text evidence="2">Belongs to the CpsC/CapA family.</text>
</comment>
<feature type="compositionally biased region" description="Low complexity" evidence="15">
    <location>
        <begin position="474"/>
        <end position="483"/>
    </location>
</feature>
<evidence type="ECO:0000256" key="10">
    <source>
        <dbReference type="ARBA" id="ARBA00022840"/>
    </source>
</evidence>
<dbReference type="Pfam" id="PF02706">
    <property type="entry name" value="Wzz"/>
    <property type="match status" value="1"/>
</dbReference>
<keyword evidence="7 16" id="KW-0812">Transmembrane</keyword>
<dbReference type="CDD" id="cd05387">
    <property type="entry name" value="BY-kinase"/>
    <property type="match status" value="1"/>
</dbReference>
<dbReference type="GO" id="GO:0042802">
    <property type="term" value="F:identical protein binding"/>
    <property type="evidence" value="ECO:0007669"/>
    <property type="project" value="UniProtKB-ARBA"/>
</dbReference>
<dbReference type="GO" id="GO:0004715">
    <property type="term" value="F:non-membrane spanning protein tyrosine kinase activity"/>
    <property type="evidence" value="ECO:0007669"/>
    <property type="project" value="UniProtKB-EC"/>
</dbReference>
<comment type="similarity">
    <text evidence="3">Belongs to the CpsD/CapB family.</text>
</comment>
<dbReference type="InterPro" id="IPR003856">
    <property type="entry name" value="LPS_length_determ_N"/>
</dbReference>
<dbReference type="EC" id="2.7.10.2" evidence="4"/>
<evidence type="ECO:0000256" key="13">
    <source>
        <dbReference type="ARBA" id="ARBA00023137"/>
    </source>
</evidence>
<comment type="subcellular location">
    <subcellularLocation>
        <location evidence="1">Cell membrane</location>
        <topology evidence="1">Multi-pass membrane protein</topology>
    </subcellularLocation>
</comment>
<evidence type="ECO:0000313" key="19">
    <source>
        <dbReference type="Proteomes" id="UP000221394"/>
    </source>
</evidence>
<keyword evidence="13" id="KW-0829">Tyrosine-protein kinase</keyword>
<dbReference type="Pfam" id="PF10609">
    <property type="entry name" value="ParA"/>
    <property type="match status" value="1"/>
</dbReference>
<keyword evidence="11 16" id="KW-1133">Transmembrane helix</keyword>